<comment type="caution">
    <text evidence="6">The sequence shown here is derived from an EMBL/GenBank/DDBJ whole genome shotgun (WGS) entry which is preliminary data.</text>
</comment>
<dbReference type="PANTHER" id="PTHR43585:SF2">
    <property type="entry name" value="ATP-GRASP ENZYME FSQD"/>
    <property type="match status" value="1"/>
</dbReference>
<dbReference type="Gene3D" id="3.40.50.20">
    <property type="match status" value="1"/>
</dbReference>
<protein>
    <recommendedName>
        <fullName evidence="5">ATP-grasp domain-containing protein</fullName>
    </recommendedName>
</protein>
<feature type="domain" description="ATP-grasp" evidence="5">
    <location>
        <begin position="113"/>
        <end position="303"/>
    </location>
</feature>
<dbReference type="EMBL" id="PTQV01000046">
    <property type="protein sequence ID" value="RJP80968.1"/>
    <property type="molecule type" value="Genomic_DNA"/>
</dbReference>
<keyword evidence="2 4" id="KW-0547">Nucleotide-binding</keyword>
<dbReference type="InterPro" id="IPR052032">
    <property type="entry name" value="ATP-dep_AA_Ligase"/>
</dbReference>
<keyword evidence="3 4" id="KW-0067">ATP-binding</keyword>
<dbReference type="PANTHER" id="PTHR43585">
    <property type="entry name" value="FUMIPYRROLE BIOSYNTHESIS PROTEIN C"/>
    <property type="match status" value="1"/>
</dbReference>
<dbReference type="GO" id="GO:0005524">
    <property type="term" value="F:ATP binding"/>
    <property type="evidence" value="ECO:0007669"/>
    <property type="project" value="UniProtKB-UniRule"/>
</dbReference>
<evidence type="ECO:0000256" key="1">
    <source>
        <dbReference type="ARBA" id="ARBA00022598"/>
    </source>
</evidence>
<dbReference type="SUPFAM" id="SSF56059">
    <property type="entry name" value="Glutathione synthetase ATP-binding domain-like"/>
    <property type="match status" value="1"/>
</dbReference>
<dbReference type="Gene3D" id="3.30.470.20">
    <property type="entry name" value="ATP-grasp fold, B domain"/>
    <property type="match status" value="1"/>
</dbReference>
<dbReference type="PROSITE" id="PS50975">
    <property type="entry name" value="ATP_GRASP"/>
    <property type="match status" value="1"/>
</dbReference>
<reference evidence="7" key="1">
    <citation type="submission" date="2018-02" db="EMBL/GenBank/DDBJ databases">
        <authorList>
            <person name="Handem S."/>
        </authorList>
    </citation>
    <scope>NUCLEOTIDE SEQUENCE [LARGE SCALE GENOMIC DNA]</scope>
    <source>
        <strain evidence="7">Spain939</strain>
    </source>
</reference>
<evidence type="ECO:0000259" key="5">
    <source>
        <dbReference type="PROSITE" id="PS50975"/>
    </source>
</evidence>
<evidence type="ECO:0000313" key="7">
    <source>
        <dbReference type="Proteomes" id="UP000266144"/>
    </source>
</evidence>
<evidence type="ECO:0000313" key="6">
    <source>
        <dbReference type="EMBL" id="RJP80968.1"/>
    </source>
</evidence>
<organism evidence="6 7">
    <name type="scientific">Streptococcus pseudopneumoniae</name>
    <dbReference type="NCBI Taxonomy" id="257758"/>
    <lineage>
        <taxon>Bacteria</taxon>
        <taxon>Bacillati</taxon>
        <taxon>Bacillota</taxon>
        <taxon>Bacilli</taxon>
        <taxon>Lactobacillales</taxon>
        <taxon>Streptococcaceae</taxon>
        <taxon>Streptococcus</taxon>
    </lineage>
</organism>
<dbReference type="GO" id="GO:0016874">
    <property type="term" value="F:ligase activity"/>
    <property type="evidence" value="ECO:0007669"/>
    <property type="project" value="UniProtKB-KW"/>
</dbReference>
<proteinExistence type="predicted"/>
<accession>A0A3A4SB78</accession>
<keyword evidence="1" id="KW-0436">Ligase</keyword>
<evidence type="ECO:0000256" key="4">
    <source>
        <dbReference type="PROSITE-ProRule" id="PRU00409"/>
    </source>
</evidence>
<dbReference type="Proteomes" id="UP000266144">
    <property type="component" value="Unassembled WGS sequence"/>
</dbReference>
<evidence type="ECO:0000256" key="3">
    <source>
        <dbReference type="ARBA" id="ARBA00022840"/>
    </source>
</evidence>
<gene>
    <name evidence="6" type="ORF">C5O68_08075</name>
</gene>
<dbReference type="Pfam" id="PF02655">
    <property type="entry name" value="ATP-grasp_3"/>
    <property type="match status" value="1"/>
</dbReference>
<name>A0A3A4SB78_9STRE</name>
<dbReference type="AlphaFoldDB" id="A0A3A4SB78"/>
<dbReference type="InterPro" id="IPR003806">
    <property type="entry name" value="ATP-grasp_PylC-type"/>
</dbReference>
<sequence>MLMIYIINTMKESEDYYKAFFREFDIKGNFQILQIAEDRDFSVSESGLTKYFLNQFELYDYLDRVINKNKKNIDNIRIVGTDEFDVDNLGFFREEYGIYGKKYEDSVLFRDKYRMKKQINFPSSDFHKIKSIAELVHMKNIKEKIVIKPLCGVSSKDVFVVQNNSEINDAMLNRNISDVLVEQYQEGGMFHTDGVVMRDTRRIICFASEYINNGLAYKENKPIGSVTLDYNSSLSSRLIKATELLLKQFPSSESYVFHAEWFVRGEDIVFNEVASRFGGGLICRCLRKKYGIDLVKLHLLSQIRDVDDRDIKLNESSTISGWIYVPQGENKEIESFLEQDIPSHINIISEKHHKKKGVQRKLSRSVDYISAYEIVQDSIRETRECLIKLAEITEKTINYKKNDKEK</sequence>
<dbReference type="GO" id="GO:0046872">
    <property type="term" value="F:metal ion binding"/>
    <property type="evidence" value="ECO:0007669"/>
    <property type="project" value="InterPro"/>
</dbReference>
<evidence type="ECO:0000256" key="2">
    <source>
        <dbReference type="ARBA" id="ARBA00022741"/>
    </source>
</evidence>
<dbReference type="InterPro" id="IPR011761">
    <property type="entry name" value="ATP-grasp"/>
</dbReference>